<gene>
    <name evidence="1" type="ORF">DX932_19945</name>
</gene>
<organism evidence="1 2">
    <name type="scientific">Bacillus cereus</name>
    <dbReference type="NCBI Taxonomy" id="1396"/>
    <lineage>
        <taxon>Bacteria</taxon>
        <taxon>Bacillati</taxon>
        <taxon>Bacillota</taxon>
        <taxon>Bacilli</taxon>
        <taxon>Bacillales</taxon>
        <taxon>Bacillaceae</taxon>
        <taxon>Bacillus</taxon>
        <taxon>Bacillus cereus group</taxon>
    </lineage>
</organism>
<dbReference type="Proteomes" id="UP000323321">
    <property type="component" value="Unassembled WGS sequence"/>
</dbReference>
<name>A0A9W7UQH1_BACCE</name>
<protein>
    <submittedName>
        <fullName evidence="1">Uncharacterized protein</fullName>
    </submittedName>
</protein>
<comment type="caution">
    <text evidence="1">The sequence shown here is derived from an EMBL/GenBank/DDBJ whole genome shotgun (WGS) entry which is preliminary data.</text>
</comment>
<evidence type="ECO:0000313" key="1">
    <source>
        <dbReference type="EMBL" id="KAA6460520.1"/>
    </source>
</evidence>
<sequence length="72" mass="7925">MYANKFQSPLCNFFKNLNPGDDVDTLIIGGKPHSVDAFVSFDEKTGIVTFMKDNGAIFIIGSNRLDAIIIDN</sequence>
<dbReference type="EMBL" id="QSMZ01000018">
    <property type="protein sequence ID" value="KAA6460520.1"/>
    <property type="molecule type" value="Genomic_DNA"/>
</dbReference>
<dbReference type="AlphaFoldDB" id="A0A9W7UQH1"/>
<proteinExistence type="predicted"/>
<accession>A0A9W7UQH1</accession>
<reference evidence="1 2" key="1">
    <citation type="submission" date="2018-08" db="EMBL/GenBank/DDBJ databases">
        <title>Bacillus phenotypic plasticity.</title>
        <authorList>
            <person name="Hurtado E."/>
        </authorList>
    </citation>
    <scope>NUCLEOTIDE SEQUENCE [LARGE SCALE GENOMIC DNA]</scope>
    <source>
        <strain evidence="1 2">111b</strain>
    </source>
</reference>
<evidence type="ECO:0000313" key="2">
    <source>
        <dbReference type="Proteomes" id="UP000323321"/>
    </source>
</evidence>